<proteinExistence type="predicted"/>
<reference evidence="3 4" key="1">
    <citation type="journal article" date="2019" name="Int. J. Syst. Evol. Microbiol.">
        <title>The Global Catalogue of Microorganisms (GCM) 10K type strain sequencing project: providing services to taxonomists for standard genome sequencing and annotation.</title>
        <authorList>
            <consortium name="The Broad Institute Genomics Platform"/>
            <consortium name="The Broad Institute Genome Sequencing Center for Infectious Disease"/>
            <person name="Wu L."/>
            <person name="Ma J."/>
        </authorList>
    </citation>
    <scope>NUCLEOTIDE SEQUENCE [LARGE SCALE GENOMIC DNA]</scope>
    <source>
        <strain evidence="3 4">PSR21</strain>
    </source>
</reference>
<feature type="compositionally biased region" description="Low complexity" evidence="1">
    <location>
        <begin position="432"/>
        <end position="476"/>
    </location>
</feature>
<evidence type="ECO:0000259" key="2">
    <source>
        <dbReference type="Pfam" id="PF14344"/>
    </source>
</evidence>
<comment type="caution">
    <text evidence="3">The sequence shown here is derived from an EMBL/GenBank/DDBJ whole genome shotgun (WGS) entry which is preliminary data.</text>
</comment>
<dbReference type="PROSITE" id="PS51318">
    <property type="entry name" value="TAT"/>
    <property type="match status" value="1"/>
</dbReference>
<gene>
    <name evidence="3" type="ORF">ACFQPE_01355</name>
</gene>
<sequence>MTETNRRTVLKLLGVAGAASAIGGAGFVTAQQDGNETDSEVFPPGEDGIRTGGVRVGHLSPDTPPVDVYVGLDADFNPTDTSPAVSGLEFGNFAPSNRGRYFEVPVGVYALKVTPAGDPGTVVLDVPEFRVLSERDATVLAVGELSPEGDEQSLAVQVITDSEDASVPNPTSERAAVRFVHASPDAGEVDLVADDEPVAENGEFGDVSSYVLFDAGEQVLQVERADGPPLVLQTYLPSGTKSTLYVAGEATPEAAAGAANETNVTDDNVTDVTNDTNVTGDNATNVTNDTNLTDNATNLTNETNETNVANATNVTNDTNLTDNATNLTNETNVTDDNVTDVTNDTNVTGDNVTNDTNVTNATNATNGGAVDPAALATDDRPLTAVATIDAVAPPVVSVEVGGGVGADDGAPGDNVTNETNVTDDNVTDDNVTDVTNDTNVTGDNATNVTNDTNLTDNATNLTNDTNLTDNLTNNSS</sequence>
<organism evidence="3 4">
    <name type="scientific">Halomarina halobia</name>
    <dbReference type="NCBI Taxonomy" id="3033386"/>
    <lineage>
        <taxon>Archaea</taxon>
        <taxon>Methanobacteriati</taxon>
        <taxon>Methanobacteriota</taxon>
        <taxon>Stenosarchaea group</taxon>
        <taxon>Halobacteria</taxon>
        <taxon>Halobacteriales</taxon>
        <taxon>Natronomonadaceae</taxon>
        <taxon>Halomarina</taxon>
    </lineage>
</organism>
<name>A0ABD6A5E0_9EURY</name>
<evidence type="ECO:0000313" key="4">
    <source>
        <dbReference type="Proteomes" id="UP001596547"/>
    </source>
</evidence>
<evidence type="ECO:0000313" key="3">
    <source>
        <dbReference type="EMBL" id="MFC7315443.1"/>
    </source>
</evidence>
<keyword evidence="4" id="KW-1185">Reference proteome</keyword>
<dbReference type="EMBL" id="JBHTBF010000001">
    <property type="protein sequence ID" value="MFC7315443.1"/>
    <property type="molecule type" value="Genomic_DNA"/>
</dbReference>
<feature type="region of interest" description="Disordered" evidence="1">
    <location>
        <begin position="404"/>
        <end position="476"/>
    </location>
</feature>
<dbReference type="Pfam" id="PF14344">
    <property type="entry name" value="DUF4397"/>
    <property type="match status" value="1"/>
</dbReference>
<evidence type="ECO:0000256" key="1">
    <source>
        <dbReference type="SAM" id="MobiDB-lite"/>
    </source>
</evidence>
<accession>A0ABD6A5E0</accession>
<feature type="compositionally biased region" description="Low complexity" evidence="1">
    <location>
        <begin position="407"/>
        <end position="424"/>
    </location>
</feature>
<dbReference type="InterPro" id="IPR025510">
    <property type="entry name" value="DUF4397"/>
</dbReference>
<dbReference type="RefSeq" id="WP_379793810.1">
    <property type="nucleotide sequence ID" value="NZ_JBHTBB010000001.1"/>
</dbReference>
<feature type="region of interest" description="Disordered" evidence="1">
    <location>
        <begin position="315"/>
        <end position="353"/>
    </location>
</feature>
<dbReference type="Proteomes" id="UP001596547">
    <property type="component" value="Unassembled WGS sequence"/>
</dbReference>
<dbReference type="AlphaFoldDB" id="A0ABD6A5E0"/>
<feature type="domain" description="DUF4397" evidence="2">
    <location>
        <begin position="53"/>
        <end position="191"/>
    </location>
</feature>
<protein>
    <submittedName>
        <fullName evidence="3">DUF4397 domain-containing protein</fullName>
    </submittedName>
</protein>
<dbReference type="InterPro" id="IPR006311">
    <property type="entry name" value="TAT_signal"/>
</dbReference>